<proteinExistence type="predicted"/>
<dbReference type="EMBL" id="MU001698">
    <property type="protein sequence ID" value="KAF2453335.1"/>
    <property type="molecule type" value="Genomic_DNA"/>
</dbReference>
<dbReference type="PANTHER" id="PTHR21212">
    <property type="entry name" value="BERNARDINELLI-SEIP CONGENITAL LIPODYSTROPHY 2 HOMOLOG BSCL2 PROTEIN"/>
    <property type="match status" value="1"/>
</dbReference>
<evidence type="ECO:0000256" key="5">
    <source>
        <dbReference type="ARBA" id="ARBA00023098"/>
    </source>
</evidence>
<gene>
    <name evidence="9" type="ORF">BDY21DRAFT_129157</name>
</gene>
<keyword evidence="2 8" id="KW-0812">Transmembrane</keyword>
<dbReference type="Pfam" id="PF06775">
    <property type="entry name" value="Seipin"/>
    <property type="match status" value="1"/>
</dbReference>
<evidence type="ECO:0000313" key="10">
    <source>
        <dbReference type="Proteomes" id="UP000799766"/>
    </source>
</evidence>
<evidence type="ECO:0000256" key="8">
    <source>
        <dbReference type="SAM" id="Phobius"/>
    </source>
</evidence>
<keyword evidence="5" id="KW-0443">Lipid metabolism</keyword>
<organism evidence="9 10">
    <name type="scientific">Lineolata rhizophorae</name>
    <dbReference type="NCBI Taxonomy" id="578093"/>
    <lineage>
        <taxon>Eukaryota</taxon>
        <taxon>Fungi</taxon>
        <taxon>Dikarya</taxon>
        <taxon>Ascomycota</taxon>
        <taxon>Pezizomycotina</taxon>
        <taxon>Dothideomycetes</taxon>
        <taxon>Dothideomycetes incertae sedis</taxon>
        <taxon>Lineolatales</taxon>
        <taxon>Lineolataceae</taxon>
        <taxon>Lineolata</taxon>
    </lineage>
</organism>
<dbReference type="AlphaFoldDB" id="A0A6A6NNJ4"/>
<evidence type="ECO:0000256" key="4">
    <source>
        <dbReference type="ARBA" id="ARBA00022989"/>
    </source>
</evidence>
<dbReference type="GO" id="GO:0006629">
    <property type="term" value="P:lipid metabolic process"/>
    <property type="evidence" value="ECO:0007669"/>
    <property type="project" value="UniProtKB-KW"/>
</dbReference>
<dbReference type="GO" id="GO:0005789">
    <property type="term" value="C:endoplasmic reticulum membrane"/>
    <property type="evidence" value="ECO:0007669"/>
    <property type="project" value="UniProtKB-SubCell"/>
</dbReference>
<evidence type="ECO:0000256" key="6">
    <source>
        <dbReference type="ARBA" id="ARBA00023136"/>
    </source>
</evidence>
<dbReference type="CDD" id="cd23995">
    <property type="entry name" value="Seipin_BSCL2_like"/>
    <property type="match status" value="1"/>
</dbReference>
<feature type="transmembrane region" description="Helical" evidence="8">
    <location>
        <begin position="293"/>
        <end position="319"/>
    </location>
</feature>
<keyword evidence="3" id="KW-0256">Endoplasmic reticulum</keyword>
<evidence type="ECO:0000256" key="1">
    <source>
        <dbReference type="ARBA" id="ARBA00004477"/>
    </source>
</evidence>
<comment type="subcellular location">
    <subcellularLocation>
        <location evidence="1">Endoplasmic reticulum membrane</location>
        <topology evidence="1">Multi-pass membrane protein</topology>
    </subcellularLocation>
</comment>
<sequence>MRQTCEGPPQPPPISTPAQLLRVSAAMEDDDDVDKSYYDLAKDTILRPFQLLVSRRFLRTYLTTLLISIFALGLGAIATTAYVTFYYAYIPARGVSRPVHLQFHPSHAHPPHGATDVDGHGGRSLSRDLVSGTAYDVALVLELPRSRKNRDEGNFMLDLQLLSAEAEPGAMQGLGGAGMHLGARLGVPGAGQEVLARSRRPAMLTYRSEAVEFVKRILWLPAYVVGWRSESEKLEVRMMERVEFQKGWRNVPVSARVELVSEGKLQVYNVKVVFTAKLGGLRYVMYHYRITSFVFFTSLFWLVEMVAALVAWTAVGYIFTGRTPLPVVKRESTDDSGGPTIKRERQMSRVSSPHIKKEEQDQNQGIPEHAETGLADVEADVEDEGEDASLAVDNSGRAGRDDSGIGTSMESGVERSESIRRRRSGGVGQ</sequence>
<evidence type="ECO:0000313" key="9">
    <source>
        <dbReference type="EMBL" id="KAF2453335.1"/>
    </source>
</evidence>
<name>A0A6A6NNJ4_9PEZI</name>
<dbReference type="Proteomes" id="UP000799766">
    <property type="component" value="Unassembled WGS sequence"/>
</dbReference>
<reference evidence="9" key="1">
    <citation type="journal article" date="2020" name="Stud. Mycol.">
        <title>101 Dothideomycetes genomes: a test case for predicting lifestyles and emergence of pathogens.</title>
        <authorList>
            <person name="Haridas S."/>
            <person name="Albert R."/>
            <person name="Binder M."/>
            <person name="Bloem J."/>
            <person name="Labutti K."/>
            <person name="Salamov A."/>
            <person name="Andreopoulos B."/>
            <person name="Baker S."/>
            <person name="Barry K."/>
            <person name="Bills G."/>
            <person name="Bluhm B."/>
            <person name="Cannon C."/>
            <person name="Castanera R."/>
            <person name="Culley D."/>
            <person name="Daum C."/>
            <person name="Ezra D."/>
            <person name="Gonzalez J."/>
            <person name="Henrissat B."/>
            <person name="Kuo A."/>
            <person name="Liang C."/>
            <person name="Lipzen A."/>
            <person name="Lutzoni F."/>
            <person name="Magnuson J."/>
            <person name="Mondo S."/>
            <person name="Nolan M."/>
            <person name="Ohm R."/>
            <person name="Pangilinan J."/>
            <person name="Park H.-J."/>
            <person name="Ramirez L."/>
            <person name="Alfaro M."/>
            <person name="Sun H."/>
            <person name="Tritt A."/>
            <person name="Yoshinaga Y."/>
            <person name="Zwiers L.-H."/>
            <person name="Turgeon B."/>
            <person name="Goodwin S."/>
            <person name="Spatafora J."/>
            <person name="Crous P."/>
            <person name="Grigoriev I."/>
        </authorList>
    </citation>
    <scope>NUCLEOTIDE SEQUENCE</scope>
    <source>
        <strain evidence="9">ATCC 16933</strain>
    </source>
</reference>
<evidence type="ECO:0000256" key="2">
    <source>
        <dbReference type="ARBA" id="ARBA00022692"/>
    </source>
</evidence>
<feature type="region of interest" description="Disordered" evidence="7">
    <location>
        <begin position="328"/>
        <end position="429"/>
    </location>
</feature>
<dbReference type="OrthoDB" id="3990054at2759"/>
<keyword evidence="6 8" id="KW-0472">Membrane</keyword>
<keyword evidence="10" id="KW-1185">Reference proteome</keyword>
<dbReference type="InterPro" id="IPR009617">
    <property type="entry name" value="Seipin"/>
</dbReference>
<dbReference type="PANTHER" id="PTHR21212:SF0">
    <property type="entry name" value="SEIPIN"/>
    <property type="match status" value="1"/>
</dbReference>
<feature type="transmembrane region" description="Helical" evidence="8">
    <location>
        <begin position="61"/>
        <end position="89"/>
    </location>
</feature>
<evidence type="ECO:0000256" key="3">
    <source>
        <dbReference type="ARBA" id="ARBA00022824"/>
    </source>
</evidence>
<feature type="compositionally biased region" description="Acidic residues" evidence="7">
    <location>
        <begin position="377"/>
        <end position="387"/>
    </location>
</feature>
<accession>A0A6A6NNJ4</accession>
<dbReference type="GO" id="GO:0140042">
    <property type="term" value="P:lipid droplet formation"/>
    <property type="evidence" value="ECO:0007669"/>
    <property type="project" value="UniProtKB-ARBA"/>
</dbReference>
<evidence type="ECO:0000256" key="7">
    <source>
        <dbReference type="SAM" id="MobiDB-lite"/>
    </source>
</evidence>
<protein>
    <submittedName>
        <fullName evidence="9">Putative adipose-regulatory protein-domain-containing protein</fullName>
    </submittedName>
</protein>
<keyword evidence="4 8" id="KW-1133">Transmembrane helix</keyword>
<feature type="compositionally biased region" description="Basic residues" evidence="7">
    <location>
        <begin position="420"/>
        <end position="429"/>
    </location>
</feature>